<dbReference type="OrthoDB" id="3673893at2759"/>
<reference evidence="2 3" key="1">
    <citation type="journal article" date="2012" name="Eukaryot. Cell">
        <title>Genome sequence of the fungus Glarea lozoyensis: the first genome sequence of a species from the Helotiaceae family.</title>
        <authorList>
            <person name="Youssar L."/>
            <person name="Gruening B.A."/>
            <person name="Erxleben A."/>
            <person name="Guenther S."/>
            <person name="Huettel W."/>
        </authorList>
    </citation>
    <scope>NUCLEOTIDE SEQUENCE [LARGE SCALE GENOMIC DNA]</scope>
    <source>
        <strain evidence="3">ATCC 74030 / MF5533</strain>
    </source>
</reference>
<dbReference type="InParanoid" id="H0EK64"/>
<keyword evidence="3" id="KW-1185">Reference proteome</keyword>
<sequence length="167" mass="19188">MACNNLSMARYLYSLRQTDMSNIETRTHVYSKLITHFRDKVKPTTPDWVDTIKLLPDTPQWKLWKTKVLEGNSKDAKVLYDECGVTLHDQEVHAAELRNHEKEMTAQLARRMYEDAQNELAAAKVARDALDLNSPPEELLSVQARVRAAEDAFNLLEGERIANLQIH</sequence>
<evidence type="ECO:0000313" key="2">
    <source>
        <dbReference type="EMBL" id="EHL01094.1"/>
    </source>
</evidence>
<gene>
    <name evidence="2" type="ORF">M7I_2955</name>
</gene>
<evidence type="ECO:0000313" key="3">
    <source>
        <dbReference type="Proteomes" id="UP000005446"/>
    </source>
</evidence>
<proteinExistence type="predicted"/>
<dbReference type="HOGENOM" id="CLU_1594703_0_0_1"/>
<evidence type="ECO:0000256" key="1">
    <source>
        <dbReference type="SAM" id="Coils"/>
    </source>
</evidence>
<keyword evidence="1" id="KW-0175">Coiled coil</keyword>
<dbReference type="AlphaFoldDB" id="H0EK64"/>
<name>H0EK64_GLAL7</name>
<dbReference type="EMBL" id="AGUE01000061">
    <property type="protein sequence ID" value="EHL01094.1"/>
    <property type="molecule type" value="Genomic_DNA"/>
</dbReference>
<dbReference type="Proteomes" id="UP000005446">
    <property type="component" value="Unassembled WGS sequence"/>
</dbReference>
<feature type="coiled-coil region" evidence="1">
    <location>
        <begin position="99"/>
        <end position="133"/>
    </location>
</feature>
<organism evidence="2 3">
    <name type="scientific">Glarea lozoyensis (strain ATCC 74030 / MF5533)</name>
    <dbReference type="NCBI Taxonomy" id="1104152"/>
    <lineage>
        <taxon>Eukaryota</taxon>
        <taxon>Fungi</taxon>
        <taxon>Dikarya</taxon>
        <taxon>Ascomycota</taxon>
        <taxon>Pezizomycotina</taxon>
        <taxon>Leotiomycetes</taxon>
        <taxon>Helotiales</taxon>
        <taxon>Helotiaceae</taxon>
        <taxon>Glarea</taxon>
    </lineage>
</organism>
<protein>
    <submittedName>
        <fullName evidence="2">Uncharacterized protein</fullName>
    </submittedName>
</protein>
<accession>H0EK64</accession>
<comment type="caution">
    <text evidence="2">The sequence shown here is derived from an EMBL/GenBank/DDBJ whole genome shotgun (WGS) entry which is preliminary data.</text>
</comment>